<evidence type="ECO:0000256" key="6">
    <source>
        <dbReference type="ARBA" id="ARBA00025773"/>
    </source>
</evidence>
<organism evidence="11 12">
    <name type="scientific">Labrus bergylta</name>
    <name type="common">ballan wrasse</name>
    <dbReference type="NCBI Taxonomy" id="56723"/>
    <lineage>
        <taxon>Eukaryota</taxon>
        <taxon>Metazoa</taxon>
        <taxon>Chordata</taxon>
        <taxon>Craniata</taxon>
        <taxon>Vertebrata</taxon>
        <taxon>Euteleostomi</taxon>
        <taxon>Actinopterygii</taxon>
        <taxon>Neopterygii</taxon>
        <taxon>Teleostei</taxon>
        <taxon>Neoteleostei</taxon>
        <taxon>Acanthomorphata</taxon>
        <taxon>Eupercaria</taxon>
        <taxon>Labriformes</taxon>
        <taxon>Labridae</taxon>
        <taxon>Labrus</taxon>
    </lineage>
</organism>
<protein>
    <recommendedName>
        <fullName evidence="2">DNA-directed RNA polymerases I, II, and III subunit RPABC2</fullName>
    </recommendedName>
    <alternativeName>
        <fullName evidence="8">DNA-directed RNA polymerase II subunit F</fullName>
    </alternativeName>
    <alternativeName>
        <fullName evidence="7">RPB6 homolog</fullName>
    </alternativeName>
</protein>
<evidence type="ECO:0000256" key="10">
    <source>
        <dbReference type="SAM" id="MobiDB-lite"/>
    </source>
</evidence>
<dbReference type="PIRSF" id="PIRSF000778">
    <property type="entry name" value="RpoK/RPB6"/>
    <property type="match status" value="1"/>
</dbReference>
<evidence type="ECO:0000313" key="12">
    <source>
        <dbReference type="Proteomes" id="UP000261660"/>
    </source>
</evidence>
<feature type="compositionally biased region" description="Acidic residues" evidence="10">
    <location>
        <begin position="1"/>
        <end position="27"/>
    </location>
</feature>
<comment type="subcellular location">
    <subcellularLocation>
        <location evidence="1">Nucleus</location>
    </subcellularLocation>
</comment>
<name>A0A3Q3LQJ9_9LABR</name>
<dbReference type="PANTHER" id="PTHR47227:SF5">
    <property type="entry name" value="DNA-DIRECTED RNA POLYMERASES I, II, AND III SUBUNIT RPABC2"/>
    <property type="match status" value="1"/>
</dbReference>
<dbReference type="Pfam" id="PF01192">
    <property type="entry name" value="RNA_pol_Rpb6"/>
    <property type="match status" value="1"/>
</dbReference>
<keyword evidence="12" id="KW-1185">Reference proteome</keyword>
<dbReference type="InterPro" id="IPR006110">
    <property type="entry name" value="Pol_omega/Rpo6/RPB6"/>
</dbReference>
<reference evidence="11" key="1">
    <citation type="submission" date="2025-08" db="UniProtKB">
        <authorList>
            <consortium name="Ensembl"/>
        </authorList>
    </citation>
    <scope>IDENTIFICATION</scope>
</reference>
<dbReference type="GeneTree" id="ENSGT00390000010415"/>
<evidence type="ECO:0000256" key="7">
    <source>
        <dbReference type="ARBA" id="ARBA00030456"/>
    </source>
</evidence>
<dbReference type="PIRSF" id="PIRSF500154">
    <property type="entry name" value="RPB6"/>
    <property type="match status" value="1"/>
</dbReference>
<dbReference type="GO" id="GO:0005665">
    <property type="term" value="C:RNA polymerase II, core complex"/>
    <property type="evidence" value="ECO:0007669"/>
    <property type="project" value="InterPro"/>
</dbReference>
<evidence type="ECO:0000256" key="1">
    <source>
        <dbReference type="ARBA" id="ARBA00004123"/>
    </source>
</evidence>
<evidence type="ECO:0000256" key="8">
    <source>
        <dbReference type="ARBA" id="ARBA00033085"/>
    </source>
</evidence>
<evidence type="ECO:0000256" key="5">
    <source>
        <dbReference type="ARBA" id="ARBA00023242"/>
    </source>
</evidence>
<proteinExistence type="inferred from homology"/>
<keyword evidence="4" id="KW-0804">Transcription</keyword>
<evidence type="ECO:0000256" key="2">
    <source>
        <dbReference type="ARBA" id="ARBA00020808"/>
    </source>
</evidence>
<keyword evidence="3" id="KW-0240">DNA-directed RNA polymerase</keyword>
<dbReference type="InterPro" id="IPR020708">
    <property type="entry name" value="DNA-dir_RNA_polK_14-18kDa_CS"/>
</dbReference>
<dbReference type="GO" id="GO:0006366">
    <property type="term" value="P:transcription by RNA polymerase II"/>
    <property type="evidence" value="ECO:0007669"/>
    <property type="project" value="TreeGrafter"/>
</dbReference>
<comment type="function">
    <text evidence="9">DNA-dependent RNA polymerase catalyzes the transcription of DNA into RNA using the four ribonucleoside triphosphates as substrates. Common component of RNA polymerases I, II, and III which synthesize ribosomal RNA precursors, mRNA precursors and many functional non-coding RNAs, and small RNAs, such as 5S rRNA and tRNAs, respectively. Pol II is the central component of the basal RNA polymerase II transcription machinery. Pols are composed of mobile elements that move relative to each other. In Pol II, POLR2F/RPABC2 is part of the clamp element and together with parts of POLR2A/RPB1 and POLR2B/RPB2 forms a pocket to which the POLR2D/RPB4-POLR2G/RPB7 subcomplex binds.</text>
</comment>
<dbReference type="GO" id="GO:0042797">
    <property type="term" value="P:tRNA transcription by RNA polymerase III"/>
    <property type="evidence" value="ECO:0007669"/>
    <property type="project" value="TreeGrafter"/>
</dbReference>
<dbReference type="AlphaFoldDB" id="A0A3Q3LQJ9"/>
<evidence type="ECO:0000256" key="9">
    <source>
        <dbReference type="ARBA" id="ARBA00044490"/>
    </source>
</evidence>
<dbReference type="InterPro" id="IPR028363">
    <property type="entry name" value="RPB6"/>
</dbReference>
<dbReference type="NCBIfam" id="NF002208">
    <property type="entry name" value="PRK01099.1-3"/>
    <property type="match status" value="1"/>
</dbReference>
<keyword evidence="5" id="KW-0539">Nucleus</keyword>
<evidence type="ECO:0000313" key="11">
    <source>
        <dbReference type="Ensembl" id="ENSLBEP00000010845.1"/>
    </source>
</evidence>
<dbReference type="Gene3D" id="3.90.940.10">
    <property type="match status" value="1"/>
</dbReference>
<dbReference type="Proteomes" id="UP000261660">
    <property type="component" value="Unplaced"/>
</dbReference>
<evidence type="ECO:0000256" key="4">
    <source>
        <dbReference type="ARBA" id="ARBA00023163"/>
    </source>
</evidence>
<dbReference type="PANTHER" id="PTHR47227">
    <property type="entry name" value="DNA-DIRECTED RNA POLYMERASE SUBUNIT K"/>
    <property type="match status" value="1"/>
</dbReference>
<reference evidence="11" key="2">
    <citation type="submission" date="2025-09" db="UniProtKB">
        <authorList>
            <consortium name="Ensembl"/>
        </authorList>
    </citation>
    <scope>IDENTIFICATION</scope>
</reference>
<dbReference type="PROSITE" id="PS01111">
    <property type="entry name" value="RNA_POL_K_14KD"/>
    <property type="match status" value="1"/>
</dbReference>
<dbReference type="FunFam" id="3.90.940.10:FF:000003">
    <property type="entry name" value="DNA-directed RNA polymerases I, II, and III subunit RPABC2"/>
    <property type="match status" value="1"/>
</dbReference>
<feature type="region of interest" description="Disordered" evidence="10">
    <location>
        <begin position="1"/>
        <end position="46"/>
    </location>
</feature>
<dbReference type="SUPFAM" id="SSF63562">
    <property type="entry name" value="RPB6/omega subunit-like"/>
    <property type="match status" value="1"/>
</dbReference>
<sequence length="118" mass="13384">FDDGDFDDGEEDEGLDDLENAEDEDQENVQILPAGEGSQANQKRITTPYMTKYERARVLGTRALQIMCAPVMVELEGETDPLQIAMKELSRKIPIIIRRYLPDGSYEDWGCDELIITD</sequence>
<dbReference type="GO" id="GO:0006360">
    <property type="term" value="P:transcription by RNA polymerase I"/>
    <property type="evidence" value="ECO:0007669"/>
    <property type="project" value="TreeGrafter"/>
</dbReference>
<dbReference type="InterPro" id="IPR006111">
    <property type="entry name" value="Rpo6/Rpb6"/>
</dbReference>
<comment type="similarity">
    <text evidence="6">Belongs to the archaeal Rpo6/eukaryotic RPB6 RNA polymerase subunit family.</text>
</comment>
<dbReference type="GO" id="GO:0003677">
    <property type="term" value="F:DNA binding"/>
    <property type="evidence" value="ECO:0007669"/>
    <property type="project" value="InterPro"/>
</dbReference>
<dbReference type="GO" id="GO:0005736">
    <property type="term" value="C:RNA polymerase I complex"/>
    <property type="evidence" value="ECO:0007669"/>
    <property type="project" value="TreeGrafter"/>
</dbReference>
<accession>A0A3Q3LQJ9</accession>
<evidence type="ECO:0000256" key="3">
    <source>
        <dbReference type="ARBA" id="ARBA00022478"/>
    </source>
</evidence>
<dbReference type="STRING" id="56723.ENSLBEP00000010845"/>
<dbReference type="GO" id="GO:0003899">
    <property type="term" value="F:DNA-directed RNA polymerase activity"/>
    <property type="evidence" value="ECO:0007669"/>
    <property type="project" value="InterPro"/>
</dbReference>
<dbReference type="GO" id="GO:0005666">
    <property type="term" value="C:RNA polymerase III complex"/>
    <property type="evidence" value="ECO:0007669"/>
    <property type="project" value="TreeGrafter"/>
</dbReference>
<dbReference type="InterPro" id="IPR036161">
    <property type="entry name" value="RPB6/omega-like_sf"/>
</dbReference>
<dbReference type="InParanoid" id="A0A3Q3LQJ9"/>
<dbReference type="Ensembl" id="ENSLBET00000011424.1">
    <property type="protein sequence ID" value="ENSLBEP00000010845.1"/>
    <property type="gene ID" value="ENSLBEG00000008383.1"/>
</dbReference>